<feature type="domain" description="Amine oxidase" evidence="3">
    <location>
        <begin position="307"/>
        <end position="473"/>
    </location>
</feature>
<feature type="domain" description="Amine oxidase" evidence="3">
    <location>
        <begin position="142"/>
        <end position="256"/>
    </location>
</feature>
<feature type="region of interest" description="Disordered" evidence="1">
    <location>
        <begin position="23"/>
        <end position="54"/>
    </location>
</feature>
<dbReference type="Gene3D" id="3.50.50.60">
    <property type="entry name" value="FAD/NAD(P)-binding domain"/>
    <property type="match status" value="2"/>
</dbReference>
<dbReference type="PROSITE" id="PS51318">
    <property type="entry name" value="TAT"/>
    <property type="match status" value="1"/>
</dbReference>
<dbReference type="Pfam" id="PF01593">
    <property type="entry name" value="Amino_oxidase"/>
    <property type="match status" value="3"/>
</dbReference>
<dbReference type="AlphaFoldDB" id="A0A918CLN3"/>
<dbReference type="SUPFAM" id="SSF51905">
    <property type="entry name" value="FAD/NAD(P)-binding domain"/>
    <property type="match status" value="2"/>
</dbReference>
<dbReference type="InterPro" id="IPR002937">
    <property type="entry name" value="Amino_oxidase"/>
</dbReference>
<reference evidence="4" key="2">
    <citation type="submission" date="2020-09" db="EMBL/GenBank/DDBJ databases">
        <authorList>
            <person name="Sun Q."/>
            <person name="Ohkuma M."/>
        </authorList>
    </citation>
    <scope>NUCLEOTIDE SEQUENCE</scope>
    <source>
        <strain evidence="4">JCM 3346</strain>
    </source>
</reference>
<dbReference type="Proteomes" id="UP000610303">
    <property type="component" value="Unassembled WGS sequence"/>
</dbReference>
<dbReference type="InterPro" id="IPR006311">
    <property type="entry name" value="TAT_signal"/>
</dbReference>
<dbReference type="PANTHER" id="PTHR10742:SF410">
    <property type="entry name" value="LYSINE-SPECIFIC HISTONE DEMETHYLASE 2"/>
    <property type="match status" value="1"/>
</dbReference>
<dbReference type="PROSITE" id="PS51257">
    <property type="entry name" value="PROKAR_LIPOPROTEIN"/>
    <property type="match status" value="1"/>
</dbReference>
<comment type="caution">
    <text evidence="4">The sequence shown here is derived from an EMBL/GenBank/DDBJ whole genome shotgun (WGS) entry which is preliminary data.</text>
</comment>
<keyword evidence="5" id="KW-1185">Reference proteome</keyword>
<dbReference type="GO" id="GO:0016491">
    <property type="term" value="F:oxidoreductase activity"/>
    <property type="evidence" value="ECO:0007669"/>
    <property type="project" value="InterPro"/>
</dbReference>
<evidence type="ECO:0000256" key="2">
    <source>
        <dbReference type="SAM" id="SignalP"/>
    </source>
</evidence>
<proteinExistence type="predicted"/>
<feature type="signal peptide" evidence="2">
    <location>
        <begin position="1"/>
        <end position="20"/>
    </location>
</feature>
<protein>
    <recommendedName>
        <fullName evidence="3">Amine oxidase domain-containing protein</fullName>
    </recommendedName>
</protein>
<accession>A0A918CLN3</accession>
<feature type="chain" id="PRO_5036927250" description="Amine oxidase domain-containing protein" evidence="2">
    <location>
        <begin position="21"/>
        <end position="480"/>
    </location>
</feature>
<dbReference type="SUPFAM" id="SSF54373">
    <property type="entry name" value="FAD-linked reductases, C-terminal domain"/>
    <property type="match status" value="1"/>
</dbReference>
<feature type="compositionally biased region" description="Pro residues" evidence="1">
    <location>
        <begin position="26"/>
        <end position="47"/>
    </location>
</feature>
<evidence type="ECO:0000256" key="1">
    <source>
        <dbReference type="SAM" id="MobiDB-lite"/>
    </source>
</evidence>
<dbReference type="PANTHER" id="PTHR10742">
    <property type="entry name" value="FLAVIN MONOAMINE OXIDASE"/>
    <property type="match status" value="1"/>
</dbReference>
<evidence type="ECO:0000313" key="5">
    <source>
        <dbReference type="Proteomes" id="UP000610303"/>
    </source>
</evidence>
<sequence>MSRRALLAAGLAGAASLALASCTAGPKPPPSGSPAPSPSLSPTPTPSAPAGIPLPSAMRRSAWAADPFARGAFGFQAVGTTPELREALAEPVADRVWFAGEACSVDAPGTLQGALSSGRLAARSLVERAEPGERVAVVGAGLAGLAAARVLQDEGFEVIVVEARTRIGGRIDSVEDAAFGRPVELGPLFVDDDEELTALLSASDVATEPFSSSTRTRAADGTVLEVPATGPDALARAHEWALAQDVDRSLADALRASGASELPPEGLAWLQHSIRTGVEPLTGAGATLVSGRTDLAGLAETSRRLVTGRLADVTDRLADGLDVAAGSAVTRVTITDRRVGLRLDSGESVAADRAIVAVPLGVLQSDAFAFEPALPAAHQEAIDVLRTGALDLVWLRFEEAFWREPTPAEGKTAADAQAGMPQLLTVETPSHVAGWIDLGGDPVLVGVIAASQARLLDRLDDQTFQNAVLVDLAPYATVRG</sequence>
<name>A0A918CLN3_AGRME</name>
<organism evidence="4 5">
    <name type="scientific">Agromyces mediolanus</name>
    <name type="common">Corynebacterium mediolanum</name>
    <dbReference type="NCBI Taxonomy" id="41986"/>
    <lineage>
        <taxon>Bacteria</taxon>
        <taxon>Bacillati</taxon>
        <taxon>Actinomycetota</taxon>
        <taxon>Actinomycetes</taxon>
        <taxon>Micrococcales</taxon>
        <taxon>Microbacteriaceae</taxon>
        <taxon>Agromyces</taxon>
    </lineage>
</organism>
<dbReference type="InterPro" id="IPR050281">
    <property type="entry name" value="Flavin_monoamine_oxidase"/>
</dbReference>
<feature type="domain" description="Amine oxidase" evidence="3">
    <location>
        <begin position="52"/>
        <end position="124"/>
    </location>
</feature>
<dbReference type="InterPro" id="IPR036188">
    <property type="entry name" value="FAD/NAD-bd_sf"/>
</dbReference>
<evidence type="ECO:0000259" key="3">
    <source>
        <dbReference type="Pfam" id="PF01593"/>
    </source>
</evidence>
<keyword evidence="2" id="KW-0732">Signal</keyword>
<dbReference type="EMBL" id="BMRJ01000002">
    <property type="protein sequence ID" value="GGR29774.1"/>
    <property type="molecule type" value="Genomic_DNA"/>
</dbReference>
<evidence type="ECO:0000313" key="4">
    <source>
        <dbReference type="EMBL" id="GGR29774.1"/>
    </source>
</evidence>
<reference evidence="4" key="1">
    <citation type="journal article" date="2014" name="Int. J. Syst. Evol. Microbiol.">
        <title>Complete genome sequence of Corynebacterium casei LMG S-19264T (=DSM 44701T), isolated from a smear-ripened cheese.</title>
        <authorList>
            <consortium name="US DOE Joint Genome Institute (JGI-PGF)"/>
            <person name="Walter F."/>
            <person name="Albersmeier A."/>
            <person name="Kalinowski J."/>
            <person name="Ruckert C."/>
        </authorList>
    </citation>
    <scope>NUCLEOTIDE SEQUENCE</scope>
    <source>
        <strain evidence="4">JCM 3346</strain>
    </source>
</reference>
<gene>
    <name evidence="4" type="ORF">GCM10010196_24700</name>
</gene>